<keyword evidence="2" id="KW-1185">Reference proteome</keyword>
<protein>
    <recommendedName>
        <fullName evidence="3">Sulfur carrier protein</fullName>
    </recommendedName>
</protein>
<name>A0A562J7F5_9FIRM</name>
<proteinExistence type="predicted"/>
<reference evidence="1 2" key="1">
    <citation type="submission" date="2019-07" db="EMBL/GenBank/DDBJ databases">
        <title>Genomic Encyclopedia of Type Strains, Phase I: the one thousand microbial genomes (KMG-I) project.</title>
        <authorList>
            <person name="Kyrpides N."/>
        </authorList>
    </citation>
    <scope>NUCLEOTIDE SEQUENCE [LARGE SCALE GENOMIC DNA]</scope>
    <source>
        <strain evidence="1 2">DSM 13558</strain>
    </source>
</reference>
<dbReference type="AlphaFoldDB" id="A0A562J7F5"/>
<dbReference type="Proteomes" id="UP000315343">
    <property type="component" value="Unassembled WGS sequence"/>
</dbReference>
<dbReference type="SUPFAM" id="SSF54285">
    <property type="entry name" value="MoaD/ThiS"/>
    <property type="match status" value="1"/>
</dbReference>
<evidence type="ECO:0000313" key="2">
    <source>
        <dbReference type="Proteomes" id="UP000315343"/>
    </source>
</evidence>
<accession>A0A562J7F5</accession>
<dbReference type="EMBL" id="VLKH01000007">
    <property type="protein sequence ID" value="TWH78983.1"/>
    <property type="molecule type" value="Genomic_DNA"/>
</dbReference>
<dbReference type="InterPro" id="IPR016155">
    <property type="entry name" value="Mopterin_synth/thiamin_S_b"/>
</dbReference>
<comment type="caution">
    <text evidence="1">The sequence shown here is derived from an EMBL/GenBank/DDBJ whole genome shotgun (WGS) entry which is preliminary data.</text>
</comment>
<organism evidence="1 2">
    <name type="scientific">Sedimentibacter saalensis</name>
    <dbReference type="NCBI Taxonomy" id="130788"/>
    <lineage>
        <taxon>Bacteria</taxon>
        <taxon>Bacillati</taxon>
        <taxon>Bacillota</taxon>
        <taxon>Tissierellia</taxon>
        <taxon>Sedimentibacter</taxon>
    </lineage>
</organism>
<dbReference type="RefSeq" id="WP_145084136.1">
    <property type="nucleotide sequence ID" value="NZ_DAMBUX010000008.1"/>
</dbReference>
<evidence type="ECO:0008006" key="3">
    <source>
        <dbReference type="Google" id="ProtNLM"/>
    </source>
</evidence>
<sequence length="69" mass="7690">MIKVIIAVDENQKTFQTNFKDMTILELADELGIHKNTIGAVLVDGVPKKLHEKIRDNTEIYVLPILSGG</sequence>
<gene>
    <name evidence="1" type="ORF">LY60_02509</name>
</gene>
<evidence type="ECO:0000313" key="1">
    <source>
        <dbReference type="EMBL" id="TWH78983.1"/>
    </source>
</evidence>